<sequence length="82" mass="9198">MFKFPSAEEIQLKTNDHSIPLCPHATEYSLDGIDPEQIVKLSSLPDPKRIICPGTPVTKDLRPGRLNVFLNSEGQILRVAYH</sequence>
<gene>
    <name evidence="1" type="ORF">BB559_005135</name>
</gene>
<evidence type="ECO:0000313" key="1">
    <source>
        <dbReference type="EMBL" id="PVU89361.1"/>
    </source>
</evidence>
<keyword evidence="2" id="KW-1185">Reference proteome</keyword>
<dbReference type="Pfam" id="PF11720">
    <property type="entry name" value="Inhibitor_I78"/>
    <property type="match status" value="1"/>
</dbReference>
<protein>
    <recommendedName>
        <fullName evidence="3">Proteinase inhibitor I78</fullName>
    </recommendedName>
</protein>
<dbReference type="EMBL" id="MBFT01000550">
    <property type="protein sequence ID" value="PVU89361.1"/>
    <property type="molecule type" value="Genomic_DNA"/>
</dbReference>
<accession>A0A2T9YAK1</accession>
<dbReference type="Gene3D" id="3.30.10.10">
    <property type="entry name" value="Trypsin Inhibitor V, subunit A"/>
    <property type="match status" value="1"/>
</dbReference>
<reference evidence="1 2" key="1">
    <citation type="journal article" date="2018" name="MBio">
        <title>Comparative Genomics Reveals the Core Gene Toolbox for the Fungus-Insect Symbiosis.</title>
        <authorList>
            <person name="Wang Y."/>
            <person name="Stata M."/>
            <person name="Wang W."/>
            <person name="Stajich J.E."/>
            <person name="White M.M."/>
            <person name="Moncalvo J.M."/>
        </authorList>
    </citation>
    <scope>NUCLEOTIDE SEQUENCE [LARGE SCALE GENOMIC DNA]</scope>
    <source>
        <strain evidence="1 2">AUS-77-4</strain>
    </source>
</reference>
<dbReference type="OrthoDB" id="10013825at2759"/>
<organism evidence="1 2">
    <name type="scientific">Furculomyces boomerangus</name>
    <dbReference type="NCBI Taxonomy" id="61424"/>
    <lineage>
        <taxon>Eukaryota</taxon>
        <taxon>Fungi</taxon>
        <taxon>Fungi incertae sedis</taxon>
        <taxon>Zoopagomycota</taxon>
        <taxon>Kickxellomycotina</taxon>
        <taxon>Harpellomycetes</taxon>
        <taxon>Harpellales</taxon>
        <taxon>Harpellaceae</taxon>
        <taxon>Furculomyces</taxon>
    </lineage>
</organism>
<evidence type="ECO:0000313" key="2">
    <source>
        <dbReference type="Proteomes" id="UP000245699"/>
    </source>
</evidence>
<evidence type="ECO:0008006" key="3">
    <source>
        <dbReference type="Google" id="ProtNLM"/>
    </source>
</evidence>
<dbReference type="InterPro" id="IPR021719">
    <property type="entry name" value="Prot_inh_I78"/>
</dbReference>
<dbReference type="Proteomes" id="UP000245699">
    <property type="component" value="Unassembled WGS sequence"/>
</dbReference>
<name>A0A2T9YAK1_9FUNG</name>
<proteinExistence type="predicted"/>
<dbReference type="AlphaFoldDB" id="A0A2T9YAK1"/>
<comment type="caution">
    <text evidence="1">The sequence shown here is derived from an EMBL/GenBank/DDBJ whole genome shotgun (WGS) entry which is preliminary data.</text>
</comment>